<evidence type="ECO:0000256" key="3">
    <source>
        <dbReference type="ARBA" id="ARBA00022989"/>
    </source>
</evidence>
<accession>A0A0L8HHC3</accession>
<dbReference type="GO" id="GO:0004930">
    <property type="term" value="F:G protein-coupled receptor activity"/>
    <property type="evidence" value="ECO:0007669"/>
    <property type="project" value="InterPro"/>
</dbReference>
<dbReference type="GO" id="GO:0016020">
    <property type="term" value="C:membrane"/>
    <property type="evidence" value="ECO:0007669"/>
    <property type="project" value="UniProtKB-SubCell"/>
</dbReference>
<keyword evidence="4 5" id="KW-0472">Membrane</keyword>
<keyword evidence="3 5" id="KW-1133">Transmembrane helix</keyword>
<feature type="transmembrane region" description="Helical" evidence="5">
    <location>
        <begin position="12"/>
        <end position="35"/>
    </location>
</feature>
<dbReference type="EMBL" id="KQ418162">
    <property type="protein sequence ID" value="KOF88632.1"/>
    <property type="molecule type" value="Genomic_DNA"/>
</dbReference>
<dbReference type="PANTHER" id="PTHR47767">
    <property type="entry name" value="ADHESION G PROTEIN-COUPLED RECEPTOR G7"/>
    <property type="match status" value="1"/>
</dbReference>
<evidence type="ECO:0000256" key="4">
    <source>
        <dbReference type="ARBA" id="ARBA00023136"/>
    </source>
</evidence>
<organism evidence="6">
    <name type="scientific">Octopus bimaculoides</name>
    <name type="common">California two-spotted octopus</name>
    <dbReference type="NCBI Taxonomy" id="37653"/>
    <lineage>
        <taxon>Eukaryota</taxon>
        <taxon>Metazoa</taxon>
        <taxon>Spiralia</taxon>
        <taxon>Lophotrochozoa</taxon>
        <taxon>Mollusca</taxon>
        <taxon>Cephalopoda</taxon>
        <taxon>Coleoidea</taxon>
        <taxon>Octopodiformes</taxon>
        <taxon>Octopoda</taxon>
        <taxon>Incirrata</taxon>
        <taxon>Octopodidae</taxon>
        <taxon>Octopus</taxon>
    </lineage>
</organism>
<dbReference type="Gene3D" id="1.20.1070.10">
    <property type="entry name" value="Rhodopsin 7-helix transmembrane proteins"/>
    <property type="match status" value="1"/>
</dbReference>
<evidence type="ECO:0008006" key="7">
    <source>
        <dbReference type="Google" id="ProtNLM"/>
    </source>
</evidence>
<dbReference type="AlphaFoldDB" id="A0A0L8HHC3"/>
<dbReference type="InterPro" id="IPR000832">
    <property type="entry name" value="GPCR_2_secretin-like"/>
</dbReference>
<name>A0A0L8HHC3_OCTBM</name>
<dbReference type="OrthoDB" id="10037534at2759"/>
<dbReference type="PANTHER" id="PTHR47767:SF1">
    <property type="entry name" value="ADHESION G PROTEIN-COUPLED RECEPTOR G7"/>
    <property type="match status" value="1"/>
</dbReference>
<reference evidence="6" key="1">
    <citation type="submission" date="2015-07" db="EMBL/GenBank/DDBJ databases">
        <title>MeaNS - Measles Nucleotide Surveillance Program.</title>
        <authorList>
            <person name="Tran T."/>
            <person name="Druce J."/>
        </authorList>
    </citation>
    <scope>NUCLEOTIDE SEQUENCE</scope>
    <source>
        <strain evidence="6">UCB-OBI-ISO-001</strain>
        <tissue evidence="6">Gonad</tissue>
    </source>
</reference>
<feature type="transmembrane region" description="Helical" evidence="5">
    <location>
        <begin position="47"/>
        <end position="66"/>
    </location>
</feature>
<dbReference type="Pfam" id="PF00002">
    <property type="entry name" value="7tm_2"/>
    <property type="match status" value="1"/>
</dbReference>
<evidence type="ECO:0000256" key="2">
    <source>
        <dbReference type="ARBA" id="ARBA00022692"/>
    </source>
</evidence>
<gene>
    <name evidence="6" type="ORF">OCBIM_22014646mg</name>
</gene>
<evidence type="ECO:0000313" key="6">
    <source>
        <dbReference type="EMBL" id="KOF88632.1"/>
    </source>
</evidence>
<evidence type="ECO:0000256" key="1">
    <source>
        <dbReference type="ARBA" id="ARBA00004141"/>
    </source>
</evidence>
<comment type="subcellular location">
    <subcellularLocation>
        <location evidence="1">Membrane</location>
        <topology evidence="1">Multi-pass membrane protein</topology>
    </subcellularLocation>
</comment>
<proteinExistence type="predicted"/>
<keyword evidence="2 5" id="KW-0812">Transmembrane</keyword>
<sequence>MQPYASEISAACKAVAALLHYFLLTSLMWMAVIVFKTYQSHFILKSSILAWGLPAVVVIITLAINYTNNYIRIERAQV</sequence>
<evidence type="ECO:0000256" key="5">
    <source>
        <dbReference type="SAM" id="Phobius"/>
    </source>
</evidence>
<dbReference type="InterPro" id="IPR053066">
    <property type="entry name" value="ADGR_G7"/>
</dbReference>
<protein>
    <recommendedName>
        <fullName evidence="7">G-protein coupled receptors family 2 profile 2 domain-containing protein</fullName>
    </recommendedName>
</protein>